<dbReference type="EMBL" id="JAPEUV010000144">
    <property type="protein sequence ID" value="KAJ4331585.1"/>
    <property type="molecule type" value="Genomic_DNA"/>
</dbReference>
<evidence type="ECO:0000313" key="3">
    <source>
        <dbReference type="EMBL" id="KAJ4331585.1"/>
    </source>
</evidence>
<evidence type="ECO:0000256" key="1">
    <source>
        <dbReference type="SAM" id="MobiDB-lite"/>
    </source>
</evidence>
<organism evidence="3 4">
    <name type="scientific">Didymella glomerata</name>
    <dbReference type="NCBI Taxonomy" id="749621"/>
    <lineage>
        <taxon>Eukaryota</taxon>
        <taxon>Fungi</taxon>
        <taxon>Dikarya</taxon>
        <taxon>Ascomycota</taxon>
        <taxon>Pezizomycotina</taxon>
        <taxon>Dothideomycetes</taxon>
        <taxon>Pleosporomycetidae</taxon>
        <taxon>Pleosporales</taxon>
        <taxon>Pleosporineae</taxon>
        <taxon>Didymellaceae</taxon>
        <taxon>Didymella</taxon>
    </lineage>
</organism>
<feature type="compositionally biased region" description="Polar residues" evidence="1">
    <location>
        <begin position="229"/>
        <end position="239"/>
    </location>
</feature>
<evidence type="ECO:0000313" key="4">
    <source>
        <dbReference type="Proteomes" id="UP001140562"/>
    </source>
</evidence>
<feature type="signal peptide" evidence="2">
    <location>
        <begin position="1"/>
        <end position="28"/>
    </location>
</feature>
<feature type="compositionally biased region" description="Basic and acidic residues" evidence="1">
    <location>
        <begin position="668"/>
        <end position="682"/>
    </location>
</feature>
<reference evidence="3" key="1">
    <citation type="submission" date="2022-10" db="EMBL/GenBank/DDBJ databases">
        <title>Tapping the CABI collections for fungal endophytes: first genome assemblies for Collariella, Neodidymelliopsis, Ascochyta clinopodiicola, Didymella pomorum, Didymosphaeria variabile, Neocosmospora piperis and Neocucurbitaria cava.</title>
        <authorList>
            <person name="Hill R."/>
        </authorList>
    </citation>
    <scope>NUCLEOTIDE SEQUENCE</scope>
    <source>
        <strain evidence="3">IMI 360193</strain>
    </source>
</reference>
<feature type="region of interest" description="Disordered" evidence="1">
    <location>
        <begin position="286"/>
        <end position="324"/>
    </location>
</feature>
<keyword evidence="4" id="KW-1185">Reference proteome</keyword>
<sequence length="682" mass="75236">MTTYNHPIAHHWIKQTLVPFLLFAFSSTLPYPVDISEAIQRSIDFALTKPDHPSDGDDMIFERIFMAIMHRHKNVAPDLTLVVDNLEPCANFLIRRAQLKGPFELLERTDIGSSAWVEHEWQRLSNLMVERKEAERELRPPVRPPSAATKCLSIEDDIDPRLVHAQPGHFTAADLSGQLTAAENSYYRQQNRTQERTHIQRQHSSINTSTAPAQTSEPSYAFPRRDHSQTTSVRESPYSQQQQRIPQQLSVPSVYTPQQAFHRTLSSHGTGATAQIQQHMQVMRPHAKPSADPNATAPSRRYVHEQHAWPQVQSAPIPPAQHDNLMQAPRSFSALPQAQPLLLRMNAQQQPTCLPQFQIQPSQYQPGQQQTTQHGAAQQQQALLVPGSRQIPQAPHAIPQTPRQSALQPQQTPPPTIARKTISSSDFTHLRGNDWSNAAQQRAREIAAKITAQERDSMARSIIQRQQSITQQTPSLASAASMYTPTNHVPQLPPWSRSAMGLPGDRTDRVHLTTPSYANASPYAHAPANLPTGTDETYTRGTAASPSTSGWGMAKPTSGTPLPTLAEVRSRYQPLQLPSSTTDIAEGTLTSAAQMCGGFLGLASPVLAQHALFQQSQSVQQSWADGRADALQQLRHPAGQSNRGLVQTLLGGGADGSRDSETDVTGSRFKEEGKGDVEMHGM</sequence>
<keyword evidence="2" id="KW-0732">Signal</keyword>
<accession>A0A9W8WRW4</accession>
<name>A0A9W8WRW4_9PLEO</name>
<feature type="region of interest" description="Disordered" evidence="1">
    <location>
        <begin position="484"/>
        <end position="561"/>
    </location>
</feature>
<feature type="chain" id="PRO_5040881102" evidence="2">
    <location>
        <begin position="29"/>
        <end position="682"/>
    </location>
</feature>
<feature type="compositionally biased region" description="Polar residues" evidence="1">
    <location>
        <begin position="401"/>
        <end position="410"/>
    </location>
</feature>
<feature type="region of interest" description="Disordered" evidence="1">
    <location>
        <begin position="188"/>
        <end position="250"/>
    </location>
</feature>
<dbReference type="OrthoDB" id="3794927at2759"/>
<gene>
    <name evidence="3" type="ORF">N0V87_009037</name>
</gene>
<feature type="region of interest" description="Disordered" evidence="1">
    <location>
        <begin position="650"/>
        <end position="682"/>
    </location>
</feature>
<dbReference type="Proteomes" id="UP001140562">
    <property type="component" value="Unassembled WGS sequence"/>
</dbReference>
<feature type="compositionally biased region" description="Polar residues" evidence="1">
    <location>
        <begin position="531"/>
        <end position="550"/>
    </location>
</feature>
<feature type="compositionally biased region" description="Polar residues" evidence="1">
    <location>
        <begin position="202"/>
        <end position="218"/>
    </location>
</feature>
<evidence type="ECO:0000256" key="2">
    <source>
        <dbReference type="SAM" id="SignalP"/>
    </source>
</evidence>
<comment type="caution">
    <text evidence="3">The sequence shown here is derived from an EMBL/GenBank/DDBJ whole genome shotgun (WGS) entry which is preliminary data.</text>
</comment>
<proteinExistence type="predicted"/>
<feature type="region of interest" description="Disordered" evidence="1">
    <location>
        <begin position="392"/>
        <end position="418"/>
    </location>
</feature>
<dbReference type="AlphaFoldDB" id="A0A9W8WRW4"/>
<protein>
    <submittedName>
        <fullName evidence="3">Uncharacterized protein</fullName>
    </submittedName>
</protein>